<name>A0A7U4J952_9SPHN</name>
<organism evidence="1 2">
    <name type="scientific">Sphingomonas hengshuiensis</name>
    <dbReference type="NCBI Taxonomy" id="1609977"/>
    <lineage>
        <taxon>Bacteria</taxon>
        <taxon>Pseudomonadati</taxon>
        <taxon>Pseudomonadota</taxon>
        <taxon>Alphaproteobacteria</taxon>
        <taxon>Sphingomonadales</taxon>
        <taxon>Sphingomonadaceae</taxon>
        <taxon>Sphingomonas</taxon>
    </lineage>
</organism>
<protein>
    <recommendedName>
        <fullName evidence="3">Glycosyl hydrolase</fullName>
    </recommendedName>
</protein>
<evidence type="ECO:0008006" key="3">
    <source>
        <dbReference type="Google" id="ProtNLM"/>
    </source>
</evidence>
<evidence type="ECO:0000313" key="2">
    <source>
        <dbReference type="Proteomes" id="UP000032300"/>
    </source>
</evidence>
<dbReference type="Gene3D" id="2.130.10.10">
    <property type="entry name" value="YVTN repeat-like/Quinoprotein amine dehydrogenase"/>
    <property type="match status" value="1"/>
</dbReference>
<dbReference type="OrthoDB" id="9764804at2"/>
<dbReference type="Proteomes" id="UP000032300">
    <property type="component" value="Chromosome"/>
</dbReference>
<evidence type="ECO:0000313" key="1">
    <source>
        <dbReference type="EMBL" id="AJP72542.1"/>
    </source>
</evidence>
<dbReference type="InterPro" id="IPR015943">
    <property type="entry name" value="WD40/YVTN_repeat-like_dom_sf"/>
</dbReference>
<proteinExistence type="predicted"/>
<sequence length="389" mass="43277">MAYDAAETIICVSANGKSDSSSEKAALRMLIATADGLLDFRRAAPTGEWVRQEKMLLEGQHVSSLVYDDPTGLLFACLHFEGGLLVSADRGETWEARNKGLQSGHAYSLLVQHVGDQTILNLGTEPVMFYRSFDLGKSWTAYPKCIAVEGTEHWFFPRSAPHIKHIAAHPARPDRIYICVEQGDLLRSDDGGENWTSICSMEREDDKFRRDQHRVTFYRDNPDEIFLTTGIGVYHSTDGGDNWERLTDTSHPCAYPDPFFVHPDKEELFMVGAGMNPNPNWGAAGTAYPKFMHSLDHGRNWEPVMNGMPDPIAGNLEVAAMHVSAEGGVELYTGSSCGELFMSTDGAQSWTRVGDKLPAMSKGPHFRHFLPPEERIAYEEKLKAMNAFA</sequence>
<dbReference type="PANTHER" id="PTHR43739">
    <property type="entry name" value="XYLOGLUCANASE (EUROFUNG)"/>
    <property type="match status" value="1"/>
</dbReference>
<dbReference type="PANTHER" id="PTHR43739:SF5">
    <property type="entry name" value="EXO-ALPHA-SIALIDASE"/>
    <property type="match status" value="1"/>
</dbReference>
<keyword evidence="2" id="KW-1185">Reference proteome</keyword>
<dbReference type="InterPro" id="IPR052025">
    <property type="entry name" value="Xyloglucanase_GH74"/>
</dbReference>
<dbReference type="SUPFAM" id="SSF110296">
    <property type="entry name" value="Oligoxyloglucan reducing end-specific cellobiohydrolase"/>
    <property type="match status" value="2"/>
</dbReference>
<dbReference type="KEGG" id="sphi:TS85_13305"/>
<reference evidence="1 2" key="2">
    <citation type="submission" date="2015-02" db="EMBL/GenBank/DDBJ databases">
        <title>The complete genome of Sphingomonas hengshuiensis sp. WHSC-8 isolated from soil of Hengshui Lake.</title>
        <authorList>
            <person name="Wei S."/>
            <person name="Guo J."/>
            <person name="Su C."/>
            <person name="Wu R."/>
            <person name="Zhang Z."/>
            <person name="Liang K."/>
            <person name="Li H."/>
            <person name="Wang T."/>
            <person name="Liu H."/>
            <person name="Zhang C."/>
            <person name="Li Z."/>
            <person name="Wang Q."/>
            <person name="Meng J."/>
        </authorList>
    </citation>
    <scope>NUCLEOTIDE SEQUENCE [LARGE SCALE GENOMIC DNA]</scope>
    <source>
        <strain evidence="1 2">WHSC-8</strain>
    </source>
</reference>
<dbReference type="AlphaFoldDB" id="A0A7U4J952"/>
<dbReference type="RefSeq" id="WP_044332790.1">
    <property type="nucleotide sequence ID" value="NZ_CP010836.1"/>
</dbReference>
<accession>A0A7U4J952</accession>
<dbReference type="CDD" id="cd15482">
    <property type="entry name" value="Sialidase_non-viral"/>
    <property type="match status" value="1"/>
</dbReference>
<dbReference type="GO" id="GO:0010411">
    <property type="term" value="P:xyloglucan metabolic process"/>
    <property type="evidence" value="ECO:0007669"/>
    <property type="project" value="TreeGrafter"/>
</dbReference>
<gene>
    <name evidence="1" type="ORF">TS85_13305</name>
</gene>
<reference evidence="1 2" key="1">
    <citation type="journal article" date="2015" name="Int. J. Syst. Evol. Microbiol.">
        <title>Sphingomonas hengshuiensis sp. nov., isolated from lake wetland.</title>
        <authorList>
            <person name="Wei S."/>
            <person name="Wang T."/>
            <person name="Liu H."/>
            <person name="Zhang C."/>
            <person name="Guo J."/>
            <person name="Wang Q."/>
            <person name="Liang K."/>
            <person name="Zhang Z."/>
        </authorList>
    </citation>
    <scope>NUCLEOTIDE SEQUENCE [LARGE SCALE GENOMIC DNA]</scope>
    <source>
        <strain evidence="1 2">WHSC-8</strain>
    </source>
</reference>
<dbReference type="EMBL" id="CP010836">
    <property type="protein sequence ID" value="AJP72542.1"/>
    <property type="molecule type" value="Genomic_DNA"/>
</dbReference>